<dbReference type="STRING" id="1178516.AWR27_12560"/>
<dbReference type="InterPro" id="IPR001434">
    <property type="entry name" value="OmcB-like_DUF11"/>
</dbReference>
<sequence>MFIRYTCSWLMSVAMLIASLSATEAQTLTQSNLPIVVINTTGGQTIPNEPGILADIFIYDKPGASVINDITIDTPTYTGKIDIETRGNSSQFFPKKSFGFETKDASGTTDINVSLFGMPAEEDWILNASYADKTFMRDMLTHHMARRMGSYSPRTKHVEVIVNGQYQGIYIAMEKIKRNAERVNISRLRTTDISGDDLTGGYILKIDAAVGGSSPSWTSPYPALGQTSNNPTILIEYPNAEDIQPQQQTYIQNHVTAFENALNGTSFKDPATGYRKYLDVDRAVDYFLIQEISKNVDAWRLSFFFYKEKITRGGLLKFGPPWDFDRSYGNMQWCYLNSVLPTGSWAWEYNLNCPSRPPLAPFWPKRLLEDCYFVEKLRTRYQTLRQSFLRTDSLHAFVDSNVARLTVGSPSPQSRNFQKWPILTEEIFYNEVYGNVSFAGEVADLKNWLSDHLTWMDANIGLIGLSPRPTATLAGNATVVSGQTTPLSLSFTGESPWQYTLSGGISGTATSSPTVVSVSPAQTQSYTLTSVQNACGSGTATGTALVTVQSSQADLSVNMVFANRSPAVNAPVDVSLVVSNAGPQNSEGVILRNRLPDNLNFVNTSSPAISHTAGVISVQVRDLAPGEQEVYTFTAQPTQPGYYQNAVEVSAATTTDPDSQPNSGTGDGQDDAALADLRTQTSGIGTFASPNPNQTPLPAVQANQPAPNPARVDLQLNMALASRTLTDNPVNLSVVVLNRGGLTATGVTVELQLPAGAVAEPMSGLAQAGSLLTLTFPSIAADIQHTQTVRFQFTASPPNEGVILAQVKQCNQADSDSTAGNGFENGEDDTAQTDWRRP</sequence>
<evidence type="ECO:0000259" key="3">
    <source>
        <dbReference type="Pfam" id="PF01345"/>
    </source>
</evidence>
<dbReference type="NCBIfam" id="TIGR01451">
    <property type="entry name" value="B_ant_repeat"/>
    <property type="match status" value="1"/>
</dbReference>
<evidence type="ECO:0000256" key="1">
    <source>
        <dbReference type="SAM" id="MobiDB-lite"/>
    </source>
</evidence>
<keyword evidence="5" id="KW-1185">Reference proteome</keyword>
<dbReference type="Pfam" id="PF08757">
    <property type="entry name" value="CotH"/>
    <property type="match status" value="1"/>
</dbReference>
<feature type="signal peptide" evidence="2">
    <location>
        <begin position="1"/>
        <end position="25"/>
    </location>
</feature>
<name>A0A1P9WXH1_9BACT</name>
<gene>
    <name evidence="4" type="ORF">AWR27_12560</name>
</gene>
<feature type="domain" description="DUF11" evidence="3">
    <location>
        <begin position="554"/>
        <end position="665"/>
    </location>
</feature>
<evidence type="ECO:0000256" key="2">
    <source>
        <dbReference type="SAM" id="SignalP"/>
    </source>
</evidence>
<evidence type="ECO:0000313" key="4">
    <source>
        <dbReference type="EMBL" id="AQG80084.1"/>
    </source>
</evidence>
<dbReference type="AlphaFoldDB" id="A0A1P9WXH1"/>
<proteinExistence type="predicted"/>
<dbReference type="InterPro" id="IPR014867">
    <property type="entry name" value="Spore_coat_CotH_CotH2/3/7"/>
</dbReference>
<dbReference type="Proteomes" id="UP000187941">
    <property type="component" value="Chromosome"/>
</dbReference>
<dbReference type="PANTHER" id="PTHR40050:SF1">
    <property type="entry name" value="INNER SPORE COAT PROTEIN H"/>
    <property type="match status" value="1"/>
</dbReference>
<feature type="region of interest" description="Disordered" evidence="1">
    <location>
        <begin position="813"/>
        <end position="838"/>
    </location>
</feature>
<dbReference type="KEGG" id="smon:AWR27_12560"/>
<reference evidence="4 5" key="1">
    <citation type="submission" date="2016-01" db="EMBL/GenBank/DDBJ databases">
        <authorList>
            <person name="Oliw E.H."/>
        </authorList>
    </citation>
    <scope>NUCLEOTIDE SEQUENCE [LARGE SCALE GENOMIC DNA]</scope>
    <source>
        <strain evidence="4 5">DY10</strain>
    </source>
</reference>
<keyword evidence="2" id="KW-0732">Signal</keyword>
<protein>
    <recommendedName>
        <fullName evidence="3">DUF11 domain-containing protein</fullName>
    </recommendedName>
</protein>
<dbReference type="PANTHER" id="PTHR40050">
    <property type="entry name" value="INNER SPORE COAT PROTEIN H"/>
    <property type="match status" value="1"/>
</dbReference>
<dbReference type="InterPro" id="IPR047589">
    <property type="entry name" value="DUF11_rpt"/>
</dbReference>
<accession>A0A1P9WXH1</accession>
<dbReference type="Gene3D" id="2.60.40.10">
    <property type="entry name" value="Immunoglobulins"/>
    <property type="match status" value="1"/>
</dbReference>
<organism evidence="4 5">
    <name type="scientific">Spirosoma montaniterrae</name>
    <dbReference type="NCBI Taxonomy" id="1178516"/>
    <lineage>
        <taxon>Bacteria</taxon>
        <taxon>Pseudomonadati</taxon>
        <taxon>Bacteroidota</taxon>
        <taxon>Cytophagia</taxon>
        <taxon>Cytophagales</taxon>
        <taxon>Cytophagaceae</taxon>
        <taxon>Spirosoma</taxon>
    </lineage>
</organism>
<feature type="chain" id="PRO_5012478906" description="DUF11 domain-containing protein" evidence="2">
    <location>
        <begin position="26"/>
        <end position="838"/>
    </location>
</feature>
<evidence type="ECO:0000313" key="5">
    <source>
        <dbReference type="Proteomes" id="UP000187941"/>
    </source>
</evidence>
<dbReference type="InterPro" id="IPR013783">
    <property type="entry name" value="Ig-like_fold"/>
</dbReference>
<dbReference type="Pfam" id="PF01345">
    <property type="entry name" value="DUF11"/>
    <property type="match status" value="1"/>
</dbReference>
<dbReference type="EMBL" id="CP014263">
    <property type="protein sequence ID" value="AQG80084.1"/>
    <property type="molecule type" value="Genomic_DNA"/>
</dbReference>